<evidence type="ECO:0000313" key="2">
    <source>
        <dbReference type="EMBL" id="MBD1382470.1"/>
    </source>
</evidence>
<dbReference type="SUPFAM" id="SSF51735">
    <property type="entry name" value="NAD(P)-binding Rossmann-fold domains"/>
    <property type="match status" value="1"/>
</dbReference>
<dbReference type="PANTHER" id="PTHR48079:SF6">
    <property type="entry name" value="NAD(P)-BINDING DOMAIN-CONTAINING PROTEIN-RELATED"/>
    <property type="match status" value="1"/>
</dbReference>
<organism evidence="2 3">
    <name type="scientific">Metabacillus arenae</name>
    <dbReference type="NCBI Taxonomy" id="2771434"/>
    <lineage>
        <taxon>Bacteria</taxon>
        <taxon>Bacillati</taxon>
        <taxon>Bacillota</taxon>
        <taxon>Bacilli</taxon>
        <taxon>Bacillales</taxon>
        <taxon>Bacillaceae</taxon>
        <taxon>Metabacillus</taxon>
    </lineage>
</organism>
<feature type="domain" description="NAD-dependent epimerase/dehydratase" evidence="1">
    <location>
        <begin position="4"/>
        <end position="220"/>
    </location>
</feature>
<comment type="caution">
    <text evidence="2">The sequence shown here is derived from an EMBL/GenBank/DDBJ whole genome shotgun (WGS) entry which is preliminary data.</text>
</comment>
<dbReference type="RefSeq" id="WP_191160698.1">
    <property type="nucleotide sequence ID" value="NZ_JACXAI010000031.1"/>
</dbReference>
<name>A0A926NKK9_9BACI</name>
<gene>
    <name evidence="2" type="ORF">IC621_19840</name>
</gene>
<dbReference type="Pfam" id="PF01370">
    <property type="entry name" value="Epimerase"/>
    <property type="match status" value="1"/>
</dbReference>
<dbReference type="EMBL" id="JACXAI010000031">
    <property type="protein sequence ID" value="MBD1382470.1"/>
    <property type="molecule type" value="Genomic_DNA"/>
</dbReference>
<dbReference type="PANTHER" id="PTHR48079">
    <property type="entry name" value="PROTEIN YEEZ"/>
    <property type="match status" value="1"/>
</dbReference>
<dbReference type="Gene3D" id="3.40.50.720">
    <property type="entry name" value="NAD(P)-binding Rossmann-like Domain"/>
    <property type="match status" value="1"/>
</dbReference>
<keyword evidence="3" id="KW-1185">Reference proteome</keyword>
<proteinExistence type="predicted"/>
<sequence>MKKALVAGASGGMGYALVGELVSRGVEVVAFSRGKEKLEHLYSNMPNVTIFSGDALNQRELNEAAKGVDVIFHAVSFPYQEWSEKHLQCIDNILEVAKTQRAKIALVDNIYAYGMQAKKIVTEDTKKEPHTKKGKIRLAMETRLKESNVPTLIVHMPDLYGPNAENTILNETLKSVVQNKKANFIGSTKVAREFIYTNDGAKAMVELALRQDTYNQNWNIPSISPITGEELIAILREITGYKKAVRVVSKNMIRFIGIFSPFMKEVVEMMYLTESPVLLCGEKYEKEIKPLPHTSYRQGIQETISWMKKKYQ</sequence>
<evidence type="ECO:0000313" key="3">
    <source>
        <dbReference type="Proteomes" id="UP000626844"/>
    </source>
</evidence>
<reference evidence="2" key="1">
    <citation type="submission" date="2020-09" db="EMBL/GenBank/DDBJ databases">
        <title>A novel bacterium of genus Bacillus, isolated from South China Sea.</title>
        <authorList>
            <person name="Huang H."/>
            <person name="Mo K."/>
            <person name="Hu Y."/>
        </authorList>
    </citation>
    <scope>NUCLEOTIDE SEQUENCE</scope>
    <source>
        <strain evidence="2">IB182487</strain>
    </source>
</reference>
<dbReference type="AlphaFoldDB" id="A0A926NKK9"/>
<dbReference type="Proteomes" id="UP000626844">
    <property type="component" value="Unassembled WGS sequence"/>
</dbReference>
<dbReference type="GO" id="GO:0004029">
    <property type="term" value="F:aldehyde dehydrogenase (NAD+) activity"/>
    <property type="evidence" value="ECO:0007669"/>
    <property type="project" value="TreeGrafter"/>
</dbReference>
<dbReference type="InterPro" id="IPR051783">
    <property type="entry name" value="NAD(P)-dependent_oxidoreduct"/>
</dbReference>
<dbReference type="GO" id="GO:0005737">
    <property type="term" value="C:cytoplasm"/>
    <property type="evidence" value="ECO:0007669"/>
    <property type="project" value="TreeGrafter"/>
</dbReference>
<protein>
    <submittedName>
        <fullName evidence="2">SDR family NAD(P)-dependent oxidoreductase</fullName>
    </submittedName>
</protein>
<dbReference type="InterPro" id="IPR001509">
    <property type="entry name" value="Epimerase_deHydtase"/>
</dbReference>
<evidence type="ECO:0000259" key="1">
    <source>
        <dbReference type="Pfam" id="PF01370"/>
    </source>
</evidence>
<dbReference type="InterPro" id="IPR036291">
    <property type="entry name" value="NAD(P)-bd_dom_sf"/>
</dbReference>
<accession>A0A926NKK9</accession>